<dbReference type="Gene3D" id="3.80.30.30">
    <property type="match status" value="1"/>
</dbReference>
<dbReference type="GO" id="GO:0046872">
    <property type="term" value="F:metal ion binding"/>
    <property type="evidence" value="ECO:0007669"/>
    <property type="project" value="UniProtKB-KW"/>
</dbReference>
<dbReference type="Pfam" id="PF04055">
    <property type="entry name" value="Radical_SAM"/>
    <property type="match status" value="1"/>
</dbReference>
<evidence type="ECO:0000313" key="5">
    <source>
        <dbReference type="EMBL" id="CUP82199.1"/>
    </source>
</evidence>
<name>A0A174RID2_9CLOT</name>
<dbReference type="CDD" id="cd01335">
    <property type="entry name" value="Radical_SAM"/>
    <property type="match status" value="1"/>
</dbReference>
<dbReference type="PROSITE" id="PS51918">
    <property type="entry name" value="RADICAL_SAM"/>
    <property type="match status" value="1"/>
</dbReference>
<dbReference type="InterPro" id="IPR007197">
    <property type="entry name" value="rSAM"/>
</dbReference>
<evidence type="ECO:0000259" key="4">
    <source>
        <dbReference type="PROSITE" id="PS51918"/>
    </source>
</evidence>
<dbReference type="InterPro" id="IPR040086">
    <property type="entry name" value="MJ0683-like"/>
</dbReference>
<sequence>MGDLVKYIKAKTIVSGYVESNSWFGVNYNMNIYKGCPHGCIYCDSRSECYNIDNFDKVRAKENAIDIITKDLKSKKKKGVVMTGSMSDPYNPFEKELYLTRKALEQINLYNFGVAIATKSSLITRDIDVIKKISEHSPVLIKITITTFDDTLCRKIEPNVSVSSERFKAIKELSDNGIYTGILLMPILPFINDNEENIINIVKKAYECGAKFIYSFGFGVTLRGNQREYYYKKLTEVFKNEKLVGKYIDTFGSRYEYRTPNAEKLYKVFKIECEKYGILYKMEDIISNYKENYNQTQMSLF</sequence>
<proteinExistence type="predicted"/>
<dbReference type="PANTHER" id="PTHR43432:SF5">
    <property type="entry name" value="ELP3_MIAA_NIFB-LIKE RADICAL SAM CORE DOMAIN-CONTAINING PROTEIN"/>
    <property type="match status" value="1"/>
</dbReference>
<dbReference type="Proteomes" id="UP000095563">
    <property type="component" value="Unassembled WGS sequence"/>
</dbReference>
<evidence type="ECO:0000256" key="2">
    <source>
        <dbReference type="ARBA" id="ARBA00023004"/>
    </source>
</evidence>
<evidence type="ECO:0000256" key="1">
    <source>
        <dbReference type="ARBA" id="ARBA00022723"/>
    </source>
</evidence>
<keyword evidence="3" id="KW-0411">Iron-sulfur</keyword>
<dbReference type="SFLD" id="SFLDG01084">
    <property type="entry name" value="Uncharacterised_Radical_SAM_Su"/>
    <property type="match status" value="1"/>
</dbReference>
<dbReference type="AlphaFoldDB" id="A0A174RID2"/>
<dbReference type="GO" id="GO:0003824">
    <property type="term" value="F:catalytic activity"/>
    <property type="evidence" value="ECO:0007669"/>
    <property type="project" value="InterPro"/>
</dbReference>
<reference evidence="5 6" key="1">
    <citation type="submission" date="2015-09" db="EMBL/GenBank/DDBJ databases">
        <authorList>
            <consortium name="Pathogen Informatics"/>
        </authorList>
    </citation>
    <scope>NUCLEOTIDE SEQUENCE [LARGE SCALE GENOMIC DNA]</scope>
    <source>
        <strain evidence="5 6">2789STDY5834956</strain>
    </source>
</reference>
<evidence type="ECO:0000256" key="3">
    <source>
        <dbReference type="ARBA" id="ARBA00023014"/>
    </source>
</evidence>
<evidence type="ECO:0000313" key="6">
    <source>
        <dbReference type="Proteomes" id="UP000095563"/>
    </source>
</evidence>
<gene>
    <name evidence="5" type="ORF">ERS852568_00928</name>
</gene>
<keyword evidence="1" id="KW-0479">Metal-binding</keyword>
<dbReference type="GO" id="GO:0051536">
    <property type="term" value="F:iron-sulfur cluster binding"/>
    <property type="evidence" value="ECO:0007669"/>
    <property type="project" value="UniProtKB-KW"/>
</dbReference>
<dbReference type="PANTHER" id="PTHR43432">
    <property type="entry name" value="SLR0285 PROTEIN"/>
    <property type="match status" value="1"/>
</dbReference>
<protein>
    <submittedName>
        <fullName evidence="5">Transporter</fullName>
    </submittedName>
</protein>
<accession>A0A174RID2</accession>
<keyword evidence="2" id="KW-0408">Iron</keyword>
<organism evidence="5 6">
    <name type="scientific">Clostridium baratii</name>
    <dbReference type="NCBI Taxonomy" id="1561"/>
    <lineage>
        <taxon>Bacteria</taxon>
        <taxon>Bacillati</taxon>
        <taxon>Bacillota</taxon>
        <taxon>Clostridia</taxon>
        <taxon>Eubacteriales</taxon>
        <taxon>Clostridiaceae</taxon>
        <taxon>Clostridium</taxon>
    </lineage>
</organism>
<feature type="domain" description="Radical SAM core" evidence="4">
    <location>
        <begin position="22"/>
        <end position="254"/>
    </location>
</feature>
<dbReference type="SMART" id="SM00729">
    <property type="entry name" value="Elp3"/>
    <property type="match status" value="1"/>
</dbReference>
<dbReference type="EMBL" id="CZBO01000001">
    <property type="protein sequence ID" value="CUP82199.1"/>
    <property type="molecule type" value="Genomic_DNA"/>
</dbReference>
<dbReference type="InterPro" id="IPR058240">
    <property type="entry name" value="rSAM_sf"/>
</dbReference>
<dbReference type="SUPFAM" id="SSF102114">
    <property type="entry name" value="Radical SAM enzymes"/>
    <property type="match status" value="1"/>
</dbReference>
<dbReference type="SFLD" id="SFLDS00029">
    <property type="entry name" value="Radical_SAM"/>
    <property type="match status" value="1"/>
</dbReference>
<dbReference type="InterPro" id="IPR006638">
    <property type="entry name" value="Elp3/MiaA/NifB-like_rSAM"/>
</dbReference>